<keyword evidence="3" id="KW-1185">Reference proteome</keyword>
<dbReference type="AlphaFoldDB" id="A0AAE0L063"/>
<feature type="region of interest" description="Disordered" evidence="1">
    <location>
        <begin position="153"/>
        <end position="210"/>
    </location>
</feature>
<feature type="compositionally biased region" description="Basic residues" evidence="1">
    <location>
        <begin position="170"/>
        <end position="180"/>
    </location>
</feature>
<reference evidence="2 3" key="1">
    <citation type="journal article" date="2015" name="Genome Biol. Evol.">
        <title>Comparative Genomics of a Bacterivorous Green Alga Reveals Evolutionary Causalities and Consequences of Phago-Mixotrophic Mode of Nutrition.</title>
        <authorList>
            <person name="Burns J.A."/>
            <person name="Paasch A."/>
            <person name="Narechania A."/>
            <person name="Kim E."/>
        </authorList>
    </citation>
    <scope>NUCLEOTIDE SEQUENCE [LARGE SCALE GENOMIC DNA]</scope>
    <source>
        <strain evidence="2 3">PLY_AMNH</strain>
    </source>
</reference>
<accession>A0AAE0L063</accession>
<evidence type="ECO:0000313" key="2">
    <source>
        <dbReference type="EMBL" id="KAK3267107.1"/>
    </source>
</evidence>
<feature type="compositionally biased region" description="Low complexity" evidence="1">
    <location>
        <begin position="183"/>
        <end position="199"/>
    </location>
</feature>
<comment type="caution">
    <text evidence="2">The sequence shown here is derived from an EMBL/GenBank/DDBJ whole genome shotgun (WGS) entry which is preliminary data.</text>
</comment>
<evidence type="ECO:0000313" key="3">
    <source>
        <dbReference type="Proteomes" id="UP001190700"/>
    </source>
</evidence>
<dbReference type="Proteomes" id="UP001190700">
    <property type="component" value="Unassembled WGS sequence"/>
</dbReference>
<sequence length="278" mass="30590">MSTKDKEGGAPVPHSYNLGTVEHTKLTLPCRHYLDLSFDKPQTVNYIGFRNYYCASISIVYKRKGPLEETPSKWTPLLSNYELMLDPHFEDDAQKDHVLCLAQLCENMNTTSVQYLRFYFLQPSPRWRSVPFQLHQILLFSKGDVASIRQQLLSGNSGPHAPAPPCERRTPRRGTPHRQVLHSLPSSERSPSRSPSSAALHEELDGGSEEGLTELETSVVNSSQKLRGALKAYRKSQQLASSSMGSTGGSLVGGGGRSDSASAYGPVPDEETLFVVGA</sequence>
<proteinExistence type="predicted"/>
<name>A0AAE0L063_9CHLO</name>
<feature type="compositionally biased region" description="Gly residues" evidence="1">
    <location>
        <begin position="246"/>
        <end position="257"/>
    </location>
</feature>
<dbReference type="EMBL" id="LGRX02012617">
    <property type="protein sequence ID" value="KAK3267107.1"/>
    <property type="molecule type" value="Genomic_DNA"/>
</dbReference>
<dbReference type="PANTHER" id="PTHR31239">
    <property type="entry name" value="NICOLIN 1"/>
    <property type="match status" value="1"/>
</dbReference>
<dbReference type="PANTHER" id="PTHR31239:SF2">
    <property type="entry name" value="NICOLIN-1"/>
    <property type="match status" value="1"/>
</dbReference>
<dbReference type="InterPro" id="IPR040235">
    <property type="entry name" value="Nicolin-1"/>
</dbReference>
<feature type="region of interest" description="Disordered" evidence="1">
    <location>
        <begin position="233"/>
        <end position="278"/>
    </location>
</feature>
<organism evidence="2 3">
    <name type="scientific">Cymbomonas tetramitiformis</name>
    <dbReference type="NCBI Taxonomy" id="36881"/>
    <lineage>
        <taxon>Eukaryota</taxon>
        <taxon>Viridiplantae</taxon>
        <taxon>Chlorophyta</taxon>
        <taxon>Pyramimonadophyceae</taxon>
        <taxon>Pyramimonadales</taxon>
        <taxon>Pyramimonadaceae</taxon>
        <taxon>Cymbomonas</taxon>
    </lineage>
</organism>
<dbReference type="GO" id="GO:0005654">
    <property type="term" value="C:nucleoplasm"/>
    <property type="evidence" value="ECO:0007669"/>
    <property type="project" value="TreeGrafter"/>
</dbReference>
<evidence type="ECO:0000256" key="1">
    <source>
        <dbReference type="SAM" id="MobiDB-lite"/>
    </source>
</evidence>
<gene>
    <name evidence="2" type="ORF">CYMTET_24312</name>
</gene>
<protein>
    <submittedName>
        <fullName evidence="2">Uncharacterized protein</fullName>
    </submittedName>
</protein>